<evidence type="ECO:0000313" key="5">
    <source>
        <dbReference type="EMBL" id="AVP97700.1"/>
    </source>
</evidence>
<dbReference type="PANTHER" id="PTHR30469:SF15">
    <property type="entry name" value="HLYD FAMILY OF SECRETION PROTEINS"/>
    <property type="match status" value="1"/>
</dbReference>
<dbReference type="Pfam" id="PF25989">
    <property type="entry name" value="YknX_C"/>
    <property type="match status" value="1"/>
</dbReference>
<gene>
    <name evidence="5" type="ORF">C7S18_11040</name>
</gene>
<dbReference type="EMBL" id="CP027860">
    <property type="protein sequence ID" value="AVP97700.1"/>
    <property type="molecule type" value="Genomic_DNA"/>
</dbReference>
<feature type="coiled-coil region" evidence="2">
    <location>
        <begin position="111"/>
        <end position="138"/>
    </location>
</feature>
<reference evidence="5 6" key="1">
    <citation type="submission" date="2018-03" db="EMBL/GenBank/DDBJ databases">
        <title>Ahniella affigens gen. nov., sp. nov., a gammaproteobacterium isolated from sandy soil near a stream.</title>
        <authorList>
            <person name="Ko Y."/>
            <person name="Kim J.-H."/>
        </authorList>
    </citation>
    <scope>NUCLEOTIDE SEQUENCE [LARGE SCALE GENOMIC DNA]</scope>
    <source>
        <strain evidence="5 6">D13</strain>
    </source>
</reference>
<dbReference type="KEGG" id="xba:C7S18_11040"/>
<protein>
    <submittedName>
        <fullName evidence="5">Efflux RND transporter periplasmic adaptor subunit</fullName>
    </submittedName>
</protein>
<evidence type="ECO:0000313" key="6">
    <source>
        <dbReference type="Proteomes" id="UP000241074"/>
    </source>
</evidence>
<dbReference type="RefSeq" id="WP_106891620.1">
    <property type="nucleotide sequence ID" value="NZ_CP027860.1"/>
</dbReference>
<evidence type="ECO:0000256" key="1">
    <source>
        <dbReference type="ARBA" id="ARBA00009477"/>
    </source>
</evidence>
<dbReference type="GO" id="GO:0015562">
    <property type="term" value="F:efflux transmembrane transporter activity"/>
    <property type="evidence" value="ECO:0007669"/>
    <property type="project" value="TreeGrafter"/>
</dbReference>
<dbReference type="InterPro" id="IPR058637">
    <property type="entry name" value="YknX-like_C"/>
</dbReference>
<dbReference type="PANTHER" id="PTHR30469">
    <property type="entry name" value="MULTIDRUG RESISTANCE PROTEIN MDTA"/>
    <property type="match status" value="1"/>
</dbReference>
<dbReference type="PROSITE" id="PS51257">
    <property type="entry name" value="PROKAR_LIPOPROTEIN"/>
    <property type="match status" value="1"/>
</dbReference>
<dbReference type="Gene3D" id="2.40.50.100">
    <property type="match status" value="1"/>
</dbReference>
<feature type="domain" description="YknX-like C-terminal permuted SH3-like" evidence="4">
    <location>
        <begin position="301"/>
        <end position="369"/>
    </location>
</feature>
<evidence type="ECO:0000259" key="3">
    <source>
        <dbReference type="Pfam" id="PF25954"/>
    </source>
</evidence>
<dbReference type="InterPro" id="IPR058792">
    <property type="entry name" value="Beta-barrel_RND_2"/>
</dbReference>
<keyword evidence="2" id="KW-0175">Coiled coil</keyword>
<comment type="similarity">
    <text evidence="1">Belongs to the membrane fusion protein (MFP) (TC 8.A.1) family.</text>
</comment>
<dbReference type="AlphaFoldDB" id="A0A2P1PS99"/>
<reference evidence="5 6" key="2">
    <citation type="submission" date="2018-03" db="EMBL/GenBank/DDBJ databases">
        <authorList>
            <person name="Keele B.F."/>
        </authorList>
    </citation>
    <scope>NUCLEOTIDE SEQUENCE [LARGE SCALE GENOMIC DNA]</scope>
    <source>
        <strain evidence="5 6">D13</strain>
    </source>
</reference>
<keyword evidence="6" id="KW-1185">Reference proteome</keyword>
<feature type="domain" description="CusB-like beta-barrel" evidence="3">
    <location>
        <begin position="227"/>
        <end position="292"/>
    </location>
</feature>
<organism evidence="5 6">
    <name type="scientific">Ahniella affigens</name>
    <dbReference type="NCBI Taxonomy" id="2021234"/>
    <lineage>
        <taxon>Bacteria</taxon>
        <taxon>Pseudomonadati</taxon>
        <taxon>Pseudomonadota</taxon>
        <taxon>Gammaproteobacteria</taxon>
        <taxon>Lysobacterales</taxon>
        <taxon>Rhodanobacteraceae</taxon>
        <taxon>Ahniella</taxon>
    </lineage>
</organism>
<dbReference type="Gene3D" id="1.10.287.470">
    <property type="entry name" value="Helix hairpin bin"/>
    <property type="match status" value="1"/>
</dbReference>
<dbReference type="NCBIfam" id="TIGR01730">
    <property type="entry name" value="RND_mfp"/>
    <property type="match status" value="1"/>
</dbReference>
<dbReference type="Pfam" id="PF25954">
    <property type="entry name" value="Beta-barrel_RND_2"/>
    <property type="match status" value="1"/>
</dbReference>
<dbReference type="OrthoDB" id="7265739at2"/>
<sequence>MTNMKRDKHYRGMGLWDKSRWATGLGIALLVLSACSKTEDTPEAEAPKSLAVTAVIVGAKSMANNLRLSGSIAPWEEVRLGVELSGYRVQSVLVETGAVVHRGDVLLKLDARLLDMERAQADAQLAQAKANLELAVANGKRARDMLAKKVISTQQAEEWMAGEKTNAAAVQVAVAAVDAARLRQDFAVLRAPHDGVIAVRSVDPGQVVNPGDVLMTLVRDGRLEWRAEVTEGNLLAINPGQTISLKCPDGSDVNGTVRTRSPGLDARTRTGLVYADLPDPKGLRAGMFAEGAITLGESSLLRVPSGALLLRDGFAYVYVIDQDSKARERRVELGDRQQGWVEIRTGLTAGERIVSKGAAFIGDGDVVRVVEGTAS</sequence>
<evidence type="ECO:0000256" key="2">
    <source>
        <dbReference type="SAM" id="Coils"/>
    </source>
</evidence>
<dbReference type="Gene3D" id="2.40.420.20">
    <property type="match status" value="1"/>
</dbReference>
<evidence type="ECO:0000259" key="4">
    <source>
        <dbReference type="Pfam" id="PF25989"/>
    </source>
</evidence>
<name>A0A2P1PS99_9GAMM</name>
<dbReference type="Gene3D" id="2.40.30.170">
    <property type="match status" value="1"/>
</dbReference>
<proteinExistence type="inferred from homology"/>
<dbReference type="SUPFAM" id="SSF111369">
    <property type="entry name" value="HlyD-like secretion proteins"/>
    <property type="match status" value="1"/>
</dbReference>
<accession>A0A2P1PS99</accession>
<dbReference type="InterPro" id="IPR006143">
    <property type="entry name" value="RND_pump_MFP"/>
</dbReference>
<dbReference type="Proteomes" id="UP000241074">
    <property type="component" value="Chromosome"/>
</dbReference>
<dbReference type="GO" id="GO:1990281">
    <property type="term" value="C:efflux pump complex"/>
    <property type="evidence" value="ECO:0007669"/>
    <property type="project" value="TreeGrafter"/>
</dbReference>